<dbReference type="Pfam" id="PF00440">
    <property type="entry name" value="TetR_N"/>
    <property type="match status" value="1"/>
</dbReference>
<dbReference type="PANTHER" id="PTHR30055">
    <property type="entry name" value="HTH-TYPE TRANSCRIPTIONAL REGULATOR RUTR"/>
    <property type="match status" value="1"/>
</dbReference>
<evidence type="ECO:0000256" key="1">
    <source>
        <dbReference type="ARBA" id="ARBA00023125"/>
    </source>
</evidence>
<dbReference type="InterPro" id="IPR036271">
    <property type="entry name" value="Tet_transcr_reg_TetR-rel_C_sf"/>
</dbReference>
<dbReference type="PRINTS" id="PR00455">
    <property type="entry name" value="HTHTETR"/>
</dbReference>
<dbReference type="InterPro" id="IPR039536">
    <property type="entry name" value="TetR_C_Proteobacteria"/>
</dbReference>
<keyword evidence="1 2" id="KW-0238">DNA-binding</keyword>
<evidence type="ECO:0000313" key="5">
    <source>
        <dbReference type="Proteomes" id="UP001239680"/>
    </source>
</evidence>
<proteinExistence type="predicted"/>
<dbReference type="InterPro" id="IPR023772">
    <property type="entry name" value="DNA-bd_HTH_TetR-type_CS"/>
</dbReference>
<dbReference type="PANTHER" id="PTHR30055:SF146">
    <property type="entry name" value="HTH-TYPE TRANSCRIPTIONAL DUAL REGULATOR CECR"/>
    <property type="match status" value="1"/>
</dbReference>
<protein>
    <submittedName>
        <fullName evidence="4">TetR/AcrR family transcriptional regulator</fullName>
    </submittedName>
</protein>
<dbReference type="PROSITE" id="PS50977">
    <property type="entry name" value="HTH_TETR_2"/>
    <property type="match status" value="1"/>
</dbReference>
<dbReference type="InterPro" id="IPR050109">
    <property type="entry name" value="HTH-type_TetR-like_transc_reg"/>
</dbReference>
<evidence type="ECO:0000313" key="4">
    <source>
        <dbReference type="EMBL" id="MDQ2066831.1"/>
    </source>
</evidence>
<dbReference type="SUPFAM" id="SSF46689">
    <property type="entry name" value="Homeodomain-like"/>
    <property type="match status" value="1"/>
</dbReference>
<dbReference type="SUPFAM" id="SSF48498">
    <property type="entry name" value="Tetracyclin repressor-like, C-terminal domain"/>
    <property type="match status" value="1"/>
</dbReference>
<comment type="caution">
    <text evidence="4">The sequence shown here is derived from an EMBL/GenBank/DDBJ whole genome shotgun (WGS) entry which is preliminary data.</text>
</comment>
<keyword evidence="5" id="KW-1185">Reference proteome</keyword>
<gene>
    <name evidence="4" type="ORF">Q9295_10625</name>
</gene>
<organism evidence="4 5">
    <name type="scientific">Pseudogemmobacter lacusdianii</name>
    <dbReference type="NCBI Taxonomy" id="3069608"/>
    <lineage>
        <taxon>Bacteria</taxon>
        <taxon>Pseudomonadati</taxon>
        <taxon>Pseudomonadota</taxon>
        <taxon>Alphaproteobacteria</taxon>
        <taxon>Rhodobacterales</taxon>
        <taxon>Paracoccaceae</taxon>
        <taxon>Pseudogemmobacter</taxon>
    </lineage>
</organism>
<dbReference type="Pfam" id="PF14246">
    <property type="entry name" value="TetR_C_7"/>
    <property type="match status" value="1"/>
</dbReference>
<evidence type="ECO:0000259" key="3">
    <source>
        <dbReference type="PROSITE" id="PS50977"/>
    </source>
</evidence>
<accession>A0ABU0VYJ5</accession>
<dbReference type="InterPro" id="IPR009057">
    <property type="entry name" value="Homeodomain-like_sf"/>
</dbReference>
<evidence type="ECO:0000256" key="2">
    <source>
        <dbReference type="PROSITE-ProRule" id="PRU00335"/>
    </source>
</evidence>
<dbReference type="Gene3D" id="1.10.357.10">
    <property type="entry name" value="Tetracycline Repressor, domain 2"/>
    <property type="match status" value="1"/>
</dbReference>
<dbReference type="EMBL" id="JAVDBT010000009">
    <property type="protein sequence ID" value="MDQ2066831.1"/>
    <property type="molecule type" value="Genomic_DNA"/>
</dbReference>
<dbReference type="Gene3D" id="1.10.10.60">
    <property type="entry name" value="Homeodomain-like"/>
    <property type="match status" value="1"/>
</dbReference>
<feature type="DNA-binding region" description="H-T-H motif" evidence="2">
    <location>
        <begin position="32"/>
        <end position="51"/>
    </location>
</feature>
<feature type="domain" description="HTH tetR-type" evidence="3">
    <location>
        <begin position="9"/>
        <end position="69"/>
    </location>
</feature>
<dbReference type="PROSITE" id="PS01081">
    <property type="entry name" value="HTH_TETR_1"/>
    <property type="match status" value="1"/>
</dbReference>
<dbReference type="InterPro" id="IPR001647">
    <property type="entry name" value="HTH_TetR"/>
</dbReference>
<name>A0ABU0VYJ5_9RHOB</name>
<dbReference type="RefSeq" id="WP_306680543.1">
    <property type="nucleotide sequence ID" value="NZ_JAVDBT010000009.1"/>
</dbReference>
<dbReference type="Proteomes" id="UP001239680">
    <property type="component" value="Unassembled WGS sequence"/>
</dbReference>
<reference evidence="4 5" key="1">
    <citation type="submission" date="2023-08" db="EMBL/GenBank/DDBJ databases">
        <title>Characterization of two Paracoccaceae strains isolated from Phycosphere and proposal of Xinfangfangia lacusdiani sp. nov.</title>
        <authorList>
            <person name="Deng Y."/>
            <person name="Zhang Y.Q."/>
        </authorList>
    </citation>
    <scope>NUCLEOTIDE SEQUENCE [LARGE SCALE GENOMIC DNA]</scope>
    <source>
        <strain evidence="4 5">CPCC 101601</strain>
    </source>
</reference>
<sequence>MSEPEIRKGRKFDQVLQGARRVFLRDGFDGASVDEIAREAGVSKATLYSYFADKRLLFTEICNDECRRQVEQAELEIAEDASAEEILTLAATRITGFLMSDFGRNMFRLVVAEASRFPEIGRVFFLNGPGFIHARLSHHLGHMVEKGMLRLDDPDLAAEQFAQLCKAHIHERLLFGLADEITPADVDRTIRGAVEMFLARYGV</sequence>